<dbReference type="OrthoDB" id="2942533at2759"/>
<feature type="region of interest" description="Disordered" evidence="7">
    <location>
        <begin position="547"/>
        <end position="579"/>
    </location>
</feature>
<dbReference type="PANTHER" id="PTHR45984">
    <property type="entry name" value="RNA (RNA) POLYMERASE II ASSOCIATED PROTEIN HOMOLOG"/>
    <property type="match status" value="1"/>
</dbReference>
<proteinExistence type="predicted"/>
<keyword evidence="10" id="KW-1185">Reference proteome</keyword>
<dbReference type="GO" id="GO:0005739">
    <property type="term" value="C:mitochondrion"/>
    <property type="evidence" value="ECO:0007669"/>
    <property type="project" value="TreeGrafter"/>
</dbReference>
<name>A0A813UAK1_ADIRI</name>
<keyword evidence="3" id="KW-0677">Repeat</keyword>
<organism evidence="9 10">
    <name type="scientific">Adineta ricciae</name>
    <name type="common">Rotifer</name>
    <dbReference type="NCBI Taxonomy" id="249248"/>
    <lineage>
        <taxon>Eukaryota</taxon>
        <taxon>Metazoa</taxon>
        <taxon>Spiralia</taxon>
        <taxon>Gnathifera</taxon>
        <taxon>Rotifera</taxon>
        <taxon>Eurotatoria</taxon>
        <taxon>Bdelloidea</taxon>
        <taxon>Adinetida</taxon>
        <taxon>Adinetidae</taxon>
        <taxon>Adineta</taxon>
    </lineage>
</organism>
<keyword evidence="2" id="KW-0963">Cytoplasm</keyword>
<evidence type="ECO:0000313" key="10">
    <source>
        <dbReference type="Proteomes" id="UP000663828"/>
    </source>
</evidence>
<feature type="region of interest" description="Disordered" evidence="7">
    <location>
        <begin position="167"/>
        <end position="203"/>
    </location>
</feature>
<keyword evidence="4 5" id="KW-0802">TPR repeat</keyword>
<dbReference type="PANTHER" id="PTHR45984:SF1">
    <property type="entry name" value="SPAG1 AXONEMAL DYNEIN ASSEMBLY FACTOR"/>
    <property type="match status" value="1"/>
</dbReference>
<evidence type="ECO:0000256" key="2">
    <source>
        <dbReference type="ARBA" id="ARBA00022490"/>
    </source>
</evidence>
<evidence type="ECO:0000256" key="1">
    <source>
        <dbReference type="ARBA" id="ARBA00004496"/>
    </source>
</evidence>
<dbReference type="EMBL" id="CAJNOJ010000017">
    <property type="protein sequence ID" value="CAF0825092.1"/>
    <property type="molecule type" value="Genomic_DNA"/>
</dbReference>
<dbReference type="GO" id="GO:0031072">
    <property type="term" value="F:heat shock protein binding"/>
    <property type="evidence" value="ECO:0007669"/>
    <property type="project" value="TreeGrafter"/>
</dbReference>
<sequence>MNDATAALAGHTKKYNIPLSHFEYKYIQDCTNGKELEKIYKELTSGEVGSFPDLEKLTLERIQQVKPKSQILRKDEAPLDRSALPDDERRDFDDFLNQMKEVNKKPSILATTEHQHNSLNSAPIRNKSIISKPMTPVQAASVINKNGKPKRIVPRSYEEWGKLDQKLSKEMDGDNDVDDEDDHDTRKPTTESHPVNSKQTKADRLRTAEQHRLDGNIAFKSNKYQQAIDHYTKSITHDDANSVVYMNRAIAHFKVDNYDASLSDCSKVLANDPSHVKALFRRASCFLAKQQYDDAKCDLDNLLNVDPDNSEAKNLLKTIPTIQKPRGVRIPITEDDDDEDEEVSTSTTMTTAIVQPPASTPVKIPILEVDEEEDEEMTVESSQQPSINQSVSSMNIDIPRKTNPHAQPCIDSQEASPAMFDHHFQHRDDIHQFQDSVHSQLSSFHPEGDGDNDDDDDMELGDEAGANALENMSDDDRHDGHSLNVSPTMEDDDIPELIGQESIEIQSSALSSRQRRNSNTIDRNIPFSTNDTFHRDEFSAIANDDHASTLSNKNHSTYRRTSENRSSSTLTSQNDQISNSNFSPIVQSWLRDSQSNHRSSSLSDKPWSKLSRPYELDRLQREIERFNRLNDNRNALEAAKKMLKNGLLDYHRHAEHIISTLMVCAQCNAKLGKHSIAIQYATEALQYNKMDANVLICRGRAFEAENLFLFSYADYMRIPSTDYNYALMQRASEKLIPDLEATEGINWREKLPKDNDDAGRYLTYIKTKTNYSDDNEYGWYRERGNQLYMDACFILAIQWYTHCIGLNSNVAFLYSNRAACYLKIFEPYKAIDDCDKALKIDPNNVRALYRKASAYKMTHNDALHESTLKDLLKIEPNNQTILNEYYASRREPIPREMRRLRTNPAKASENNSISEAPTPSSHTEVKKPSTNTIEGINLSYDELEQIRTQKLLPLSTNTPYQFTQQLNALKPSDTKSQCSLVLRIPPKGLYKLASAASAKLVEFIANACRTMVFAEKRYQHENKSLILPFSYASFCYNLLSELVTLQRIESAVAMVDDHCRLALDDLLTYYSSMPSLFPDIKKLDRLRK</sequence>
<dbReference type="SUPFAM" id="SSF48452">
    <property type="entry name" value="TPR-like"/>
    <property type="match status" value="3"/>
</dbReference>
<evidence type="ECO:0000256" key="7">
    <source>
        <dbReference type="SAM" id="MobiDB-lite"/>
    </source>
</evidence>
<comment type="subcellular location">
    <subcellularLocation>
        <location evidence="1">Cytoplasm</location>
    </subcellularLocation>
</comment>
<feature type="compositionally biased region" description="Polar residues" evidence="7">
    <location>
        <begin position="908"/>
        <end position="929"/>
    </location>
</feature>
<feature type="compositionally biased region" description="Polar residues" evidence="7">
    <location>
        <begin position="564"/>
        <end position="579"/>
    </location>
</feature>
<dbReference type="Pfam" id="PF00515">
    <property type="entry name" value="TPR_1"/>
    <property type="match status" value="1"/>
</dbReference>
<feature type="repeat" description="TPR" evidence="5">
    <location>
        <begin position="208"/>
        <end position="241"/>
    </location>
</feature>
<feature type="repeat" description="TPR" evidence="5">
    <location>
        <begin position="811"/>
        <end position="844"/>
    </location>
</feature>
<dbReference type="PROSITE" id="PS50005">
    <property type="entry name" value="TPR"/>
    <property type="match status" value="3"/>
</dbReference>
<dbReference type="Proteomes" id="UP000663852">
    <property type="component" value="Unassembled WGS sequence"/>
</dbReference>
<dbReference type="InterPro" id="IPR011990">
    <property type="entry name" value="TPR-like_helical_dom_sf"/>
</dbReference>
<dbReference type="SMART" id="SM00028">
    <property type="entry name" value="TPR"/>
    <property type="match status" value="7"/>
</dbReference>
<feature type="region of interest" description="Disordered" evidence="7">
    <location>
        <begin position="508"/>
        <end position="531"/>
    </location>
</feature>
<evidence type="ECO:0000256" key="4">
    <source>
        <dbReference type="ARBA" id="ARBA00022803"/>
    </source>
</evidence>
<dbReference type="AlphaFoldDB" id="A0A813UAK1"/>
<dbReference type="InterPro" id="IPR051982">
    <property type="entry name" value="CiliaryAsmbly_MitoImport"/>
</dbReference>
<feature type="compositionally biased region" description="Acidic residues" evidence="7">
    <location>
        <begin position="449"/>
        <end position="462"/>
    </location>
</feature>
<keyword evidence="6" id="KW-0175">Coiled coil</keyword>
<feature type="region of interest" description="Disordered" evidence="7">
    <location>
        <begin position="436"/>
        <end position="492"/>
    </location>
</feature>
<feature type="repeat" description="TPR" evidence="5">
    <location>
        <begin position="276"/>
        <end position="309"/>
    </location>
</feature>
<gene>
    <name evidence="8" type="ORF">EDS130_LOCUS6047</name>
    <name evidence="9" type="ORF">XAT740_LOCUS4220</name>
</gene>
<evidence type="ECO:0000256" key="6">
    <source>
        <dbReference type="SAM" id="Coils"/>
    </source>
</evidence>
<dbReference type="InterPro" id="IPR019734">
    <property type="entry name" value="TPR_rpt"/>
</dbReference>
<feature type="compositionally biased region" description="Acidic residues" evidence="7">
    <location>
        <begin position="173"/>
        <end position="182"/>
    </location>
</feature>
<feature type="region of interest" description="Disordered" evidence="7">
    <location>
        <begin position="902"/>
        <end position="929"/>
    </location>
</feature>
<evidence type="ECO:0000256" key="5">
    <source>
        <dbReference type="PROSITE-ProRule" id="PRU00339"/>
    </source>
</evidence>
<dbReference type="GO" id="GO:0005829">
    <property type="term" value="C:cytosol"/>
    <property type="evidence" value="ECO:0007669"/>
    <property type="project" value="TreeGrafter"/>
</dbReference>
<dbReference type="EMBL" id="CAJNOR010000170">
    <property type="protein sequence ID" value="CAF0826189.1"/>
    <property type="molecule type" value="Genomic_DNA"/>
</dbReference>
<dbReference type="GO" id="GO:0006626">
    <property type="term" value="P:protein targeting to mitochondrion"/>
    <property type="evidence" value="ECO:0007669"/>
    <property type="project" value="TreeGrafter"/>
</dbReference>
<evidence type="ECO:0000313" key="8">
    <source>
        <dbReference type="EMBL" id="CAF0825092.1"/>
    </source>
</evidence>
<protein>
    <submittedName>
        <fullName evidence="9">Uncharacterized protein</fullName>
    </submittedName>
</protein>
<accession>A0A813UAK1</accession>
<evidence type="ECO:0000256" key="3">
    <source>
        <dbReference type="ARBA" id="ARBA00022737"/>
    </source>
</evidence>
<reference evidence="9" key="1">
    <citation type="submission" date="2021-02" db="EMBL/GenBank/DDBJ databases">
        <authorList>
            <person name="Nowell W R."/>
        </authorList>
    </citation>
    <scope>NUCLEOTIDE SEQUENCE</scope>
</reference>
<dbReference type="Proteomes" id="UP000663828">
    <property type="component" value="Unassembled WGS sequence"/>
</dbReference>
<dbReference type="Gene3D" id="1.25.40.10">
    <property type="entry name" value="Tetratricopeptide repeat domain"/>
    <property type="match status" value="3"/>
</dbReference>
<comment type="caution">
    <text evidence="9">The sequence shown here is derived from an EMBL/GenBank/DDBJ whole genome shotgun (WGS) entry which is preliminary data.</text>
</comment>
<feature type="coiled-coil region" evidence="6">
    <location>
        <begin position="616"/>
        <end position="646"/>
    </location>
</feature>
<evidence type="ECO:0000313" key="9">
    <source>
        <dbReference type="EMBL" id="CAF0826189.1"/>
    </source>
</evidence>